<keyword evidence="3" id="KW-1185">Reference proteome</keyword>
<dbReference type="EMBL" id="BGPR01001918">
    <property type="protein sequence ID" value="GBM64267.1"/>
    <property type="molecule type" value="Genomic_DNA"/>
</dbReference>
<evidence type="ECO:0000313" key="2">
    <source>
        <dbReference type="EMBL" id="GBM64267.1"/>
    </source>
</evidence>
<dbReference type="Proteomes" id="UP000499080">
    <property type="component" value="Unassembled WGS sequence"/>
</dbReference>
<evidence type="ECO:0000256" key="1">
    <source>
        <dbReference type="SAM" id="MobiDB-lite"/>
    </source>
</evidence>
<accession>A0A4Y2HG26</accession>
<feature type="region of interest" description="Disordered" evidence="1">
    <location>
        <begin position="55"/>
        <end position="90"/>
    </location>
</feature>
<comment type="caution">
    <text evidence="2">The sequence shown here is derived from an EMBL/GenBank/DDBJ whole genome shotgun (WGS) entry which is preliminary data.</text>
</comment>
<organism evidence="2 3">
    <name type="scientific">Araneus ventricosus</name>
    <name type="common">Orbweaver spider</name>
    <name type="synonym">Epeira ventricosa</name>
    <dbReference type="NCBI Taxonomy" id="182803"/>
    <lineage>
        <taxon>Eukaryota</taxon>
        <taxon>Metazoa</taxon>
        <taxon>Ecdysozoa</taxon>
        <taxon>Arthropoda</taxon>
        <taxon>Chelicerata</taxon>
        <taxon>Arachnida</taxon>
        <taxon>Araneae</taxon>
        <taxon>Araneomorphae</taxon>
        <taxon>Entelegynae</taxon>
        <taxon>Araneoidea</taxon>
        <taxon>Araneidae</taxon>
        <taxon>Araneus</taxon>
    </lineage>
</organism>
<evidence type="ECO:0000313" key="3">
    <source>
        <dbReference type="Proteomes" id="UP000499080"/>
    </source>
</evidence>
<protein>
    <submittedName>
        <fullName evidence="2">Uncharacterized protein</fullName>
    </submittedName>
</protein>
<sequence>MPRQAGVTPLVVVKYFSPTGSFEREMSVQVSSSSSDHDSKLRCPSQNCSIVASKRDVRPRWPRGKVSALGPEGSKPDSIEDPPCMGPVAL</sequence>
<proteinExistence type="predicted"/>
<gene>
    <name evidence="2" type="ORF">AVEN_47224_1</name>
</gene>
<reference evidence="2 3" key="1">
    <citation type="journal article" date="2019" name="Sci. Rep.">
        <title>Orb-weaving spider Araneus ventricosus genome elucidates the spidroin gene catalogue.</title>
        <authorList>
            <person name="Kono N."/>
            <person name="Nakamura H."/>
            <person name="Ohtoshi R."/>
            <person name="Moran D.A.P."/>
            <person name="Shinohara A."/>
            <person name="Yoshida Y."/>
            <person name="Fujiwara M."/>
            <person name="Mori M."/>
            <person name="Tomita M."/>
            <person name="Arakawa K."/>
        </authorList>
    </citation>
    <scope>NUCLEOTIDE SEQUENCE [LARGE SCALE GENOMIC DNA]</scope>
</reference>
<dbReference type="AlphaFoldDB" id="A0A4Y2HG26"/>
<name>A0A4Y2HG26_ARAVE</name>